<accession>A0ABN7KGF6</accession>
<comment type="caution">
    <text evidence="2">The sequence shown here is derived from an EMBL/GenBank/DDBJ whole genome shotgun (WGS) entry which is preliminary data.</text>
</comment>
<evidence type="ECO:0000256" key="1">
    <source>
        <dbReference type="SAM" id="MobiDB-lite"/>
    </source>
</evidence>
<protein>
    <submittedName>
        <fullName evidence="2">Uncharacterized protein</fullName>
    </submittedName>
</protein>
<dbReference type="EMBL" id="CAJNBH010000001">
    <property type="protein sequence ID" value="CAE6692032.1"/>
    <property type="molecule type" value="Genomic_DNA"/>
</dbReference>
<sequence>MDGVSGYRRNRSGRQAAAETARRAGRAGMRMMRATTVTVVLRMSTGDVVGAIGHHCGMVMLMSRLANILMEHGLPFPTNMRGLAFHGDDRERLNRKAQREQHDEEEFAPIRHGYGV</sequence>
<proteinExistence type="predicted"/>
<keyword evidence="3" id="KW-1185">Reference proteome</keyword>
<name>A0ABN7KGF6_9BURK</name>
<dbReference type="Proteomes" id="UP000673821">
    <property type="component" value="Unassembled WGS sequence"/>
</dbReference>
<gene>
    <name evidence="2" type="ORF">R69776_00290</name>
</gene>
<evidence type="ECO:0000313" key="2">
    <source>
        <dbReference type="EMBL" id="CAE6692032.1"/>
    </source>
</evidence>
<organism evidence="2 3">
    <name type="scientific">Paraburkholderia nemoris</name>
    <dbReference type="NCBI Taxonomy" id="2793076"/>
    <lineage>
        <taxon>Bacteria</taxon>
        <taxon>Pseudomonadati</taxon>
        <taxon>Pseudomonadota</taxon>
        <taxon>Betaproteobacteria</taxon>
        <taxon>Burkholderiales</taxon>
        <taxon>Burkholderiaceae</taxon>
        <taxon>Paraburkholderia</taxon>
    </lineage>
</organism>
<feature type="region of interest" description="Disordered" evidence="1">
    <location>
        <begin position="96"/>
        <end position="116"/>
    </location>
</feature>
<reference evidence="2 3" key="1">
    <citation type="submission" date="2021-02" db="EMBL/GenBank/DDBJ databases">
        <authorList>
            <person name="Vanwijnsberghe S."/>
        </authorList>
    </citation>
    <scope>NUCLEOTIDE SEQUENCE [LARGE SCALE GENOMIC DNA]</scope>
    <source>
        <strain evidence="2 3">R-69776</strain>
    </source>
</reference>
<feature type="region of interest" description="Disordered" evidence="1">
    <location>
        <begin position="1"/>
        <end position="26"/>
    </location>
</feature>
<evidence type="ECO:0000313" key="3">
    <source>
        <dbReference type="Proteomes" id="UP000673821"/>
    </source>
</evidence>
<dbReference type="RefSeq" id="WP_172737740.1">
    <property type="nucleotide sequence ID" value="NZ_CAJNAW010000011.1"/>
</dbReference>